<reference evidence="4 5" key="1">
    <citation type="submission" date="2023-10" db="EMBL/GenBank/DDBJ databases">
        <title>Niallia locisalis sp.nov. isolated from a salt pond sample.</title>
        <authorList>
            <person name="Li X.-J."/>
            <person name="Dong L."/>
        </authorList>
    </citation>
    <scope>NUCLEOTIDE SEQUENCE [LARGE SCALE GENOMIC DNA]</scope>
    <source>
        <strain evidence="4 5">DSM 29761</strain>
    </source>
</reference>
<dbReference type="Proteomes" id="UP001357223">
    <property type="component" value="Chromosome"/>
</dbReference>
<feature type="coiled-coil region" evidence="1">
    <location>
        <begin position="251"/>
        <end position="278"/>
    </location>
</feature>
<gene>
    <name evidence="4" type="ORF">R4Z09_19655</name>
</gene>
<protein>
    <submittedName>
        <fullName evidence="4">IS110 family transposase</fullName>
    </submittedName>
</protein>
<keyword evidence="5" id="KW-1185">Reference proteome</keyword>
<dbReference type="InterPro" id="IPR002525">
    <property type="entry name" value="Transp_IS110-like_N"/>
</dbReference>
<dbReference type="NCBIfam" id="NF033542">
    <property type="entry name" value="transpos_IS110"/>
    <property type="match status" value="1"/>
</dbReference>
<evidence type="ECO:0000313" key="5">
    <source>
        <dbReference type="Proteomes" id="UP001357223"/>
    </source>
</evidence>
<feature type="domain" description="Transposase IS110-like N-terminal" evidence="2">
    <location>
        <begin position="11"/>
        <end position="161"/>
    </location>
</feature>
<name>A0ABZ2C7E8_9BACI</name>
<evidence type="ECO:0000313" key="4">
    <source>
        <dbReference type="EMBL" id="WVX79496.1"/>
    </source>
</evidence>
<dbReference type="PANTHER" id="PTHR33055:SF15">
    <property type="entry name" value="TRANSPOSASE-RELATED"/>
    <property type="match status" value="1"/>
</dbReference>
<dbReference type="PANTHER" id="PTHR33055">
    <property type="entry name" value="TRANSPOSASE FOR INSERTION SEQUENCE ELEMENT IS1111A"/>
    <property type="match status" value="1"/>
</dbReference>
<sequence length="440" mass="50342">MLVAINAARFTQKALICTFYGDILVKPFEFDASMTGFEYLKKIIQTEKERYKLKEVVVGIETTGHYYEDLVRRCHLDGYHVRTLNAATTAQERQALLNWSKTDNLDLMAIVQSMIHGRGTSNELASGNVLTLQKLTRARRELVNERTATQNLICMHMDHIFREFQGKSIWLNGKRTHVKPFSILTGKAPLYLMRFYPHPSDILTLGEKGLRDLSIRENLKLRDKTIQILIEFAQHSISQSKELLEGDIYLLSQKLDRFVLLNNQINALERKIEDLFVEMEGAVILSVSGIGVVTGAELYAEMGDISDFEHAGQLIKLAGTNPIVKQSGGKKPSYHCISKQGRRTFRNITYQVGKSLAVNNPEMKQKYLALKERGKHYRQAYVALGNRMIRLAFSMIRKKTLYRTDQENYVLLNELSKKLRSANLKKFYELHVSSTQCLSA</sequence>
<evidence type="ECO:0000256" key="1">
    <source>
        <dbReference type="SAM" id="Coils"/>
    </source>
</evidence>
<dbReference type="Pfam" id="PF02371">
    <property type="entry name" value="Transposase_20"/>
    <property type="match status" value="1"/>
</dbReference>
<proteinExistence type="predicted"/>
<dbReference type="InterPro" id="IPR003346">
    <property type="entry name" value="Transposase_20"/>
</dbReference>
<dbReference type="EMBL" id="CP137640">
    <property type="protein sequence ID" value="WVX79496.1"/>
    <property type="molecule type" value="Genomic_DNA"/>
</dbReference>
<evidence type="ECO:0000259" key="2">
    <source>
        <dbReference type="Pfam" id="PF01548"/>
    </source>
</evidence>
<dbReference type="Pfam" id="PF01548">
    <property type="entry name" value="DEDD_Tnp_IS110"/>
    <property type="match status" value="1"/>
</dbReference>
<feature type="domain" description="Transposase IS116/IS110/IS902 C-terminal" evidence="3">
    <location>
        <begin position="283"/>
        <end position="367"/>
    </location>
</feature>
<evidence type="ECO:0000259" key="3">
    <source>
        <dbReference type="Pfam" id="PF02371"/>
    </source>
</evidence>
<dbReference type="InterPro" id="IPR047650">
    <property type="entry name" value="Transpos_IS110"/>
</dbReference>
<dbReference type="RefSeq" id="WP_338448430.1">
    <property type="nucleotide sequence ID" value="NZ_CP137640.1"/>
</dbReference>
<accession>A0ABZ2C7E8</accession>
<organism evidence="4 5">
    <name type="scientific">Niallia oryzisoli</name>
    <dbReference type="NCBI Taxonomy" id="1737571"/>
    <lineage>
        <taxon>Bacteria</taxon>
        <taxon>Bacillati</taxon>
        <taxon>Bacillota</taxon>
        <taxon>Bacilli</taxon>
        <taxon>Bacillales</taxon>
        <taxon>Bacillaceae</taxon>
        <taxon>Niallia</taxon>
    </lineage>
</organism>
<keyword evidence="1" id="KW-0175">Coiled coil</keyword>